<dbReference type="EC" id="2.7.1.31" evidence="5"/>
<evidence type="ECO:0000313" key="6">
    <source>
        <dbReference type="Proteomes" id="UP001332243"/>
    </source>
</evidence>
<comment type="similarity">
    <text evidence="1 4">Belongs to the glycerate kinase type-1 family.</text>
</comment>
<dbReference type="InterPro" id="IPR018193">
    <property type="entry name" value="Glyc_kinase_flavodox-like_fold"/>
</dbReference>
<accession>A0ABU7RQM3</accession>
<dbReference type="EMBL" id="JAZGQK010000007">
    <property type="protein sequence ID" value="MEE6258799.1"/>
    <property type="molecule type" value="Genomic_DNA"/>
</dbReference>
<dbReference type="PANTHER" id="PTHR21599">
    <property type="entry name" value="GLYCERATE KINASE"/>
    <property type="match status" value="1"/>
</dbReference>
<keyword evidence="6" id="KW-1185">Reference proteome</keyword>
<dbReference type="RefSeq" id="WP_331213925.1">
    <property type="nucleotide sequence ID" value="NZ_JAZGQK010000007.1"/>
</dbReference>
<reference evidence="5 6" key="1">
    <citation type="submission" date="2024-01" db="EMBL/GenBank/DDBJ databases">
        <title>Genome insights into Plantactinospora sonchi sp. nov.</title>
        <authorList>
            <person name="Wang L."/>
        </authorList>
    </citation>
    <scope>NUCLEOTIDE SEQUENCE [LARGE SCALE GENOMIC DNA]</scope>
    <source>
        <strain evidence="5 6">NEAU-QY2</strain>
    </source>
</reference>
<name>A0ABU7RQM3_9ACTN</name>
<dbReference type="InterPro" id="IPR004381">
    <property type="entry name" value="Glycerate_kinase"/>
</dbReference>
<evidence type="ECO:0000313" key="5">
    <source>
        <dbReference type="EMBL" id="MEE6258799.1"/>
    </source>
</evidence>
<dbReference type="InterPro" id="IPR018197">
    <property type="entry name" value="Glycerate_kinase_RE-like"/>
</dbReference>
<evidence type="ECO:0000256" key="2">
    <source>
        <dbReference type="ARBA" id="ARBA00022679"/>
    </source>
</evidence>
<dbReference type="PANTHER" id="PTHR21599:SF0">
    <property type="entry name" value="GLYCERATE KINASE"/>
    <property type="match status" value="1"/>
</dbReference>
<evidence type="ECO:0000256" key="1">
    <source>
        <dbReference type="ARBA" id="ARBA00006284"/>
    </source>
</evidence>
<dbReference type="PIRSF" id="PIRSF006078">
    <property type="entry name" value="GlxK"/>
    <property type="match status" value="1"/>
</dbReference>
<proteinExistence type="inferred from homology"/>
<keyword evidence="3 4" id="KW-0418">Kinase</keyword>
<dbReference type="Gene3D" id="3.90.1510.10">
    <property type="entry name" value="Glycerate kinase, domain 2"/>
    <property type="match status" value="1"/>
</dbReference>
<dbReference type="InterPro" id="IPR036129">
    <property type="entry name" value="Glycerate_kinase_sf"/>
</dbReference>
<dbReference type="SUPFAM" id="SSF110738">
    <property type="entry name" value="Glycerate kinase I"/>
    <property type="match status" value="1"/>
</dbReference>
<keyword evidence="2 4" id="KW-0808">Transferase</keyword>
<dbReference type="Gene3D" id="3.40.50.10350">
    <property type="entry name" value="Glycerate kinase, domain 1"/>
    <property type="match status" value="1"/>
</dbReference>
<evidence type="ECO:0000256" key="4">
    <source>
        <dbReference type="PIRNR" id="PIRNR006078"/>
    </source>
</evidence>
<organism evidence="5 6">
    <name type="scientific">Plantactinospora sonchi</name>
    <dbReference type="NCBI Taxonomy" id="1544735"/>
    <lineage>
        <taxon>Bacteria</taxon>
        <taxon>Bacillati</taxon>
        <taxon>Actinomycetota</taxon>
        <taxon>Actinomycetes</taxon>
        <taxon>Micromonosporales</taxon>
        <taxon>Micromonosporaceae</taxon>
        <taxon>Plantactinospora</taxon>
    </lineage>
</organism>
<dbReference type="Proteomes" id="UP001332243">
    <property type="component" value="Unassembled WGS sequence"/>
</dbReference>
<dbReference type="Pfam" id="PF02595">
    <property type="entry name" value="Gly_kinase"/>
    <property type="match status" value="1"/>
</dbReference>
<dbReference type="NCBIfam" id="TIGR00045">
    <property type="entry name" value="glycerate kinase"/>
    <property type="match status" value="1"/>
</dbReference>
<gene>
    <name evidence="5" type="ORF">V1633_09890</name>
</gene>
<sequence length="402" mass="39799">MSNVRLTTPVGAGGHVLLAPDKFKGSLTAAEVVRHLTVGLRRACPSVEVRGFPIADGGEGTLDAALSAGFTRVPVRATGPTGAPVETAFAHADGVAVVELADACGQRRLPEGTADPLHAGSHGAGEVVRAALDHGCREIVLGLGGSASTDGGAGLVGALGVRLLDEHGVELPPGGAALRRLHRIDVSGLHPAVRRTRFVLASDVDNPLLGPSGAAAVYGPQKGATDADVAVLEAGLARWAAMAIDVSIVDDAAELASTTGAGAAGGVGFAALAFLGATFRPGIAMLLDLLGFAELLAGAGLVITGEGSLDAQSLRGKAPVGVASAATGAGVPTVAVAGQIGVEPDALRAVGIRAAYPLTDLAPDPADCVARAPELLEELAGVVAADWLEPSGRPRHPAVGPG</sequence>
<protein>
    <submittedName>
        <fullName evidence="5">Glycerate kinase</fullName>
        <ecNumber evidence="5">2.7.1.31</ecNumber>
    </submittedName>
</protein>
<evidence type="ECO:0000256" key="3">
    <source>
        <dbReference type="ARBA" id="ARBA00022777"/>
    </source>
</evidence>
<comment type="caution">
    <text evidence="5">The sequence shown here is derived from an EMBL/GenBank/DDBJ whole genome shotgun (WGS) entry which is preliminary data.</text>
</comment>
<dbReference type="GO" id="GO:0008887">
    <property type="term" value="F:glycerate kinase activity"/>
    <property type="evidence" value="ECO:0007669"/>
    <property type="project" value="UniProtKB-EC"/>
</dbReference>